<dbReference type="RefSeq" id="WP_070094348.1">
    <property type="nucleotide sequence ID" value="NZ_CP016634.1"/>
</dbReference>
<proteinExistence type="predicted"/>
<reference evidence="3" key="1">
    <citation type="submission" date="2016-07" db="EMBL/GenBank/DDBJ databases">
        <title>New class B carbapenemase carried by novel plasmid in Pseudomonas putida enviromental strain in eastern Amazonia.</title>
        <authorList>
            <person name="Souza C.O."/>
            <person name="Lima K.V."/>
            <person name="Brasiliense D.M."/>
            <person name="Perez-Chaparro P.J."/>
            <person name="Mamizuka E.M."/>
            <person name="Lima M.O."/>
            <person name="Lima L.N."/>
            <person name="McCulloch J.A."/>
        </authorList>
    </citation>
    <scope>NUCLEOTIDE SEQUENCE [LARGE SCALE GENOMIC DNA]</scope>
    <source>
        <strain evidence="3">IEC33019</strain>
    </source>
</reference>
<dbReference type="AlphaFoldDB" id="A0A1B2F6F6"/>
<feature type="compositionally biased region" description="Acidic residues" evidence="1">
    <location>
        <begin position="223"/>
        <end position="232"/>
    </location>
</feature>
<keyword evidence="2" id="KW-0732">Signal</keyword>
<organism evidence="3">
    <name type="scientific">Pseudomonas putida</name>
    <name type="common">Arthrobacter siderocapsulatus</name>
    <dbReference type="NCBI Taxonomy" id="303"/>
    <lineage>
        <taxon>Bacteria</taxon>
        <taxon>Pseudomonadati</taxon>
        <taxon>Pseudomonadota</taxon>
        <taxon>Gammaproteobacteria</taxon>
        <taxon>Pseudomonadales</taxon>
        <taxon>Pseudomonadaceae</taxon>
        <taxon>Pseudomonas</taxon>
    </lineage>
</organism>
<feature type="region of interest" description="Disordered" evidence="1">
    <location>
        <begin position="210"/>
        <end position="232"/>
    </location>
</feature>
<gene>
    <name evidence="3" type="ORF">IEC33019_2321</name>
</gene>
<dbReference type="NCBIfam" id="NF046077">
    <property type="entry name" value="LPS_M949_RS01915"/>
    <property type="match status" value="1"/>
</dbReference>
<evidence type="ECO:0000256" key="1">
    <source>
        <dbReference type="SAM" id="MobiDB-lite"/>
    </source>
</evidence>
<sequence length="232" mass="25322">MLAKHRWLNASLAMGSLLLAACNQKNFETLPPIPAEQLEVLGVQTPIKSVHFRDRDGEGLLVLSRTDGQATDAETEQEVDKVVLKATLYGRSADGDAFTSRWQIEQETSCPGLDLDVDFYTDVSDVSDLNKDGVAELTVASHAFCGGGIDPHDIAIEMREGQAVYSITGQSLITPAGEEPVGGEREDSASLKNAPQVLRDHMDAVWQQVYKRPWSEASPPNDEPTEDDVEVE</sequence>
<feature type="chain" id="PRO_5008536867" description="Lipoprotein" evidence="2">
    <location>
        <begin position="21"/>
        <end position="232"/>
    </location>
</feature>
<evidence type="ECO:0000313" key="3">
    <source>
        <dbReference type="EMBL" id="ANY87868.1"/>
    </source>
</evidence>
<name>A0A1B2F6F6_PSEPU</name>
<feature type="region of interest" description="Disordered" evidence="1">
    <location>
        <begin position="175"/>
        <end position="196"/>
    </location>
</feature>
<evidence type="ECO:0000256" key="2">
    <source>
        <dbReference type="SAM" id="SignalP"/>
    </source>
</evidence>
<dbReference type="InterPro" id="IPR058148">
    <property type="entry name" value="M949_RS01915-like_dom"/>
</dbReference>
<protein>
    <recommendedName>
        <fullName evidence="4">Lipoprotein</fullName>
    </recommendedName>
</protein>
<evidence type="ECO:0008006" key="4">
    <source>
        <dbReference type="Google" id="ProtNLM"/>
    </source>
</evidence>
<feature type="signal peptide" evidence="2">
    <location>
        <begin position="1"/>
        <end position="20"/>
    </location>
</feature>
<accession>A0A1B2F6F6</accession>
<dbReference type="EMBL" id="CP016634">
    <property type="protein sequence ID" value="ANY87868.1"/>
    <property type="molecule type" value="Genomic_DNA"/>
</dbReference>
<dbReference type="PROSITE" id="PS51257">
    <property type="entry name" value="PROKAR_LIPOPROTEIN"/>
    <property type="match status" value="1"/>
</dbReference>